<name>A0A8B6EZ15_MYTGA</name>
<dbReference type="Pfam" id="PF00643">
    <property type="entry name" value="zf-B_box"/>
    <property type="match status" value="1"/>
</dbReference>
<evidence type="ECO:0000313" key="5">
    <source>
        <dbReference type="Proteomes" id="UP000596742"/>
    </source>
</evidence>
<organism evidence="4 5">
    <name type="scientific">Mytilus galloprovincialis</name>
    <name type="common">Mediterranean mussel</name>
    <dbReference type="NCBI Taxonomy" id="29158"/>
    <lineage>
        <taxon>Eukaryota</taxon>
        <taxon>Metazoa</taxon>
        <taxon>Spiralia</taxon>
        <taxon>Lophotrochozoa</taxon>
        <taxon>Mollusca</taxon>
        <taxon>Bivalvia</taxon>
        <taxon>Autobranchia</taxon>
        <taxon>Pteriomorphia</taxon>
        <taxon>Mytilida</taxon>
        <taxon>Mytiloidea</taxon>
        <taxon>Mytilidae</taxon>
        <taxon>Mytilinae</taxon>
        <taxon>Mytilus</taxon>
    </lineage>
</organism>
<comment type="caution">
    <text evidence="4">The sequence shown here is derived from an EMBL/GenBank/DDBJ whole genome shotgun (WGS) entry which is preliminary data.</text>
</comment>
<dbReference type="PANTHER" id="PTHR25462">
    <property type="entry name" value="BONUS, ISOFORM C-RELATED"/>
    <property type="match status" value="1"/>
</dbReference>
<dbReference type="PANTHER" id="PTHR25462:SF296">
    <property type="entry name" value="MEIOTIC P26, ISOFORM F"/>
    <property type="match status" value="1"/>
</dbReference>
<sequence length="461" mass="52377">MSDLLLCGPCGYADNNINAEKWCTVCEEGLCADLSRDHRLISTEDFQQIKHISVSLTCEEHDKRLELYCKTHHVAVCVGCVPSHHRTCPDVIPLDKAADNVKHSTALADLEDNITGTLQNIQQFITDRESALKSFDDQRQTIKTTINDTRARVMEKIDDLEQKLFIELGTQCENCNFKATKLINRFKKSKQDLKCLQEQTSQLKSFASDIQIFLGTRQINEAVFKEVETVKEEIKSVFNYKLYLQFQPSITALINEMDQLGNISVKRTTIRLPFKEAKVDQAQKQLPVSEMKSINNIHVKLKKTFMVKKHQDQSIWLTGFTILLNDNLMIANYFGKDILMEYSEEGNHIRDIPCSGAPFDLTVISTDQIAVDYGISKEIWKYKVKPLVNTSDITVDDHQNVYVVDQGLNSLIVIQRDGKSSKTLLSETDGLDTPSALQYNKDNKTLPLCNKRGLAALYNVE</sequence>
<protein>
    <recommendedName>
        <fullName evidence="3">B box-type domain-containing protein</fullName>
    </recommendedName>
</protein>
<evidence type="ECO:0000313" key="4">
    <source>
        <dbReference type="EMBL" id="VDI40995.1"/>
    </source>
</evidence>
<dbReference type="SUPFAM" id="SSF101898">
    <property type="entry name" value="NHL repeat"/>
    <property type="match status" value="1"/>
</dbReference>
<reference evidence="4" key="1">
    <citation type="submission" date="2018-11" db="EMBL/GenBank/DDBJ databases">
        <authorList>
            <person name="Alioto T."/>
            <person name="Alioto T."/>
        </authorList>
    </citation>
    <scope>NUCLEOTIDE SEQUENCE</scope>
</reference>
<dbReference type="GO" id="GO:0008270">
    <property type="term" value="F:zinc ion binding"/>
    <property type="evidence" value="ECO:0007669"/>
    <property type="project" value="UniProtKB-KW"/>
</dbReference>
<dbReference type="InterPro" id="IPR011042">
    <property type="entry name" value="6-blade_b-propeller_TolB-like"/>
</dbReference>
<dbReference type="Proteomes" id="UP000596742">
    <property type="component" value="Unassembled WGS sequence"/>
</dbReference>
<keyword evidence="1" id="KW-0863">Zinc-finger</keyword>
<keyword evidence="1" id="KW-0479">Metal-binding</keyword>
<dbReference type="PROSITE" id="PS50119">
    <property type="entry name" value="ZF_BBOX"/>
    <property type="match status" value="1"/>
</dbReference>
<dbReference type="AlphaFoldDB" id="A0A8B6EZ15"/>
<dbReference type="InterPro" id="IPR000315">
    <property type="entry name" value="Znf_B-box"/>
</dbReference>
<dbReference type="SUPFAM" id="SSF57845">
    <property type="entry name" value="B-box zinc-binding domain"/>
    <property type="match status" value="1"/>
</dbReference>
<keyword evidence="1" id="KW-0862">Zinc</keyword>
<gene>
    <name evidence="4" type="ORF">MGAL_10B078976</name>
</gene>
<dbReference type="CDD" id="cd19776">
    <property type="entry name" value="Bbox2_TRIM25_C-IV"/>
    <property type="match status" value="1"/>
</dbReference>
<feature type="coiled-coil region" evidence="2">
    <location>
        <begin position="143"/>
        <end position="199"/>
    </location>
</feature>
<dbReference type="OrthoDB" id="6265224at2759"/>
<accession>A0A8B6EZ15</accession>
<evidence type="ECO:0000259" key="3">
    <source>
        <dbReference type="PROSITE" id="PS50119"/>
    </source>
</evidence>
<dbReference type="Gene3D" id="3.30.160.60">
    <property type="entry name" value="Classic Zinc Finger"/>
    <property type="match status" value="1"/>
</dbReference>
<keyword evidence="5" id="KW-1185">Reference proteome</keyword>
<proteinExistence type="predicted"/>
<dbReference type="EMBL" id="UYJE01005857">
    <property type="protein sequence ID" value="VDI40995.1"/>
    <property type="molecule type" value="Genomic_DNA"/>
</dbReference>
<feature type="domain" description="B box-type" evidence="3">
    <location>
        <begin position="53"/>
        <end position="94"/>
    </location>
</feature>
<dbReference type="Gene3D" id="2.120.10.30">
    <property type="entry name" value="TolB, C-terminal domain"/>
    <property type="match status" value="1"/>
</dbReference>
<keyword evidence="2" id="KW-0175">Coiled coil</keyword>
<evidence type="ECO:0000256" key="2">
    <source>
        <dbReference type="SAM" id="Coils"/>
    </source>
</evidence>
<dbReference type="InterPro" id="IPR047153">
    <property type="entry name" value="TRIM45/56/19-like"/>
</dbReference>
<evidence type="ECO:0000256" key="1">
    <source>
        <dbReference type="PROSITE-ProRule" id="PRU00024"/>
    </source>
</evidence>